<organism evidence="1 2">
    <name type="scientific">Kitasatospora cystarginea</name>
    <dbReference type="NCBI Taxonomy" id="58350"/>
    <lineage>
        <taxon>Bacteria</taxon>
        <taxon>Bacillati</taxon>
        <taxon>Actinomycetota</taxon>
        <taxon>Actinomycetes</taxon>
        <taxon>Kitasatosporales</taxon>
        <taxon>Streptomycetaceae</taxon>
        <taxon>Kitasatospora</taxon>
    </lineage>
</organism>
<dbReference type="Proteomes" id="UP001500305">
    <property type="component" value="Unassembled WGS sequence"/>
</dbReference>
<name>A0ABN3EPA3_9ACTN</name>
<reference evidence="1 2" key="1">
    <citation type="journal article" date="2019" name="Int. J. Syst. Evol. Microbiol.">
        <title>The Global Catalogue of Microorganisms (GCM) 10K type strain sequencing project: providing services to taxonomists for standard genome sequencing and annotation.</title>
        <authorList>
            <consortium name="The Broad Institute Genomics Platform"/>
            <consortium name="The Broad Institute Genome Sequencing Center for Infectious Disease"/>
            <person name="Wu L."/>
            <person name="Ma J."/>
        </authorList>
    </citation>
    <scope>NUCLEOTIDE SEQUENCE [LARGE SCALE GENOMIC DNA]</scope>
    <source>
        <strain evidence="1 2">JCM 7356</strain>
    </source>
</reference>
<keyword evidence="2" id="KW-1185">Reference proteome</keyword>
<gene>
    <name evidence="1" type="ORF">GCM10010430_55700</name>
</gene>
<evidence type="ECO:0000313" key="2">
    <source>
        <dbReference type="Proteomes" id="UP001500305"/>
    </source>
</evidence>
<accession>A0ABN3EPA3</accession>
<protein>
    <submittedName>
        <fullName evidence="1">Uncharacterized protein</fullName>
    </submittedName>
</protein>
<comment type="caution">
    <text evidence="1">The sequence shown here is derived from an EMBL/GenBank/DDBJ whole genome shotgun (WGS) entry which is preliminary data.</text>
</comment>
<sequence length="64" mass="7138">MVALVESFLRTRVSARPDLQPVQVAVMVRKMTDDHSLLRVDQATARFKLAPRPSARGGAAHQQR</sequence>
<proteinExistence type="predicted"/>
<dbReference type="EMBL" id="BAAATR010000030">
    <property type="protein sequence ID" value="GAA2263979.1"/>
    <property type="molecule type" value="Genomic_DNA"/>
</dbReference>
<evidence type="ECO:0000313" key="1">
    <source>
        <dbReference type="EMBL" id="GAA2263979.1"/>
    </source>
</evidence>